<dbReference type="STRING" id="418985.A0A1V9X9V1"/>
<dbReference type="Gene3D" id="3.40.30.10">
    <property type="entry name" value="Glutaredoxin"/>
    <property type="match status" value="1"/>
</dbReference>
<gene>
    <name evidence="9" type="ORF">BIW11_11693</name>
</gene>
<feature type="domain" description="Thioredoxin" evidence="8">
    <location>
        <begin position="1"/>
        <end position="107"/>
    </location>
</feature>
<evidence type="ECO:0000259" key="8">
    <source>
        <dbReference type="PROSITE" id="PS51352"/>
    </source>
</evidence>
<dbReference type="Pfam" id="PF00085">
    <property type="entry name" value="Thioredoxin"/>
    <property type="match status" value="1"/>
</dbReference>
<dbReference type="InterPro" id="IPR036249">
    <property type="entry name" value="Thioredoxin-like_sf"/>
</dbReference>
<name>A0A1V9X9V1_9ACAR</name>
<keyword evidence="10" id="KW-1185">Reference proteome</keyword>
<dbReference type="InParanoid" id="A0A1V9X9V1"/>
<dbReference type="FunFam" id="3.40.30.10:FF:000001">
    <property type="entry name" value="Thioredoxin"/>
    <property type="match status" value="1"/>
</dbReference>
<dbReference type="CDD" id="cd02947">
    <property type="entry name" value="TRX_family"/>
    <property type="match status" value="1"/>
</dbReference>
<comment type="similarity">
    <text evidence="5">Belongs to the thioredoxin family.</text>
</comment>
<evidence type="ECO:0000313" key="9">
    <source>
        <dbReference type="EMBL" id="OQR70327.1"/>
    </source>
</evidence>
<dbReference type="SUPFAM" id="SSF52833">
    <property type="entry name" value="Thioredoxin-like"/>
    <property type="match status" value="1"/>
</dbReference>
<dbReference type="PRINTS" id="PR00421">
    <property type="entry name" value="THIOREDOXIN"/>
</dbReference>
<dbReference type="FunCoup" id="A0A1V9X9V1">
    <property type="interactions" value="913"/>
</dbReference>
<accession>A0A1V9X9V1</accession>
<evidence type="ECO:0000256" key="1">
    <source>
        <dbReference type="ARBA" id="ARBA00022448"/>
    </source>
</evidence>
<evidence type="ECO:0000256" key="3">
    <source>
        <dbReference type="ARBA" id="ARBA00023157"/>
    </source>
</evidence>
<reference evidence="9 10" key="1">
    <citation type="journal article" date="2017" name="Gigascience">
        <title>Draft genome of the honey bee ectoparasitic mite, Tropilaelaps mercedesae, is shaped by the parasitic life history.</title>
        <authorList>
            <person name="Dong X."/>
            <person name="Armstrong S.D."/>
            <person name="Xia D."/>
            <person name="Makepeace B.L."/>
            <person name="Darby A.C."/>
            <person name="Kadowaki T."/>
        </authorList>
    </citation>
    <scope>NUCLEOTIDE SEQUENCE [LARGE SCALE GENOMIC DNA]</scope>
    <source>
        <strain evidence="9">Wuxi-XJTLU</strain>
    </source>
</reference>
<protein>
    <recommendedName>
        <fullName evidence="5">Thioredoxin</fullName>
    </recommendedName>
</protein>
<evidence type="ECO:0000256" key="6">
    <source>
        <dbReference type="PIRSR" id="PIRSR000077-1"/>
    </source>
</evidence>
<evidence type="ECO:0000256" key="2">
    <source>
        <dbReference type="ARBA" id="ARBA00022982"/>
    </source>
</evidence>
<keyword evidence="4 7" id="KW-0676">Redox-active center</keyword>
<keyword evidence="2" id="KW-0249">Electron transport</keyword>
<dbReference type="OrthoDB" id="2121326at2759"/>
<dbReference type="NCBIfam" id="TIGR01068">
    <property type="entry name" value="thioredoxin"/>
    <property type="match status" value="1"/>
</dbReference>
<dbReference type="GO" id="GO:0015035">
    <property type="term" value="F:protein-disulfide reductase activity"/>
    <property type="evidence" value="ECO:0007669"/>
    <property type="project" value="InterPro"/>
</dbReference>
<feature type="site" description="Contributes to redox potential value" evidence="6">
    <location>
        <position position="34"/>
    </location>
</feature>
<dbReference type="AlphaFoldDB" id="A0A1V9X9V1"/>
<feature type="site" description="Deprotonates C-terminal active site Cys" evidence="6">
    <location>
        <position position="27"/>
    </location>
</feature>
<feature type="active site" description="Nucleophile" evidence="6">
    <location>
        <position position="33"/>
    </location>
</feature>
<feature type="active site" description="Nucleophile" evidence="6">
    <location>
        <position position="36"/>
    </location>
</feature>
<dbReference type="EMBL" id="MNPL01017904">
    <property type="protein sequence ID" value="OQR70327.1"/>
    <property type="molecule type" value="Genomic_DNA"/>
</dbReference>
<sequence length="107" mass="12052">MVYTLVNEKDEFDEKIGGAGEKLVVVDFFATWCGPCKQAEPIFKRISEQYSDVIFLKVDVDENEDAATEYDIASLPTFIFFKKGEVVDTLMGALTSDKLTEAINRNK</sequence>
<evidence type="ECO:0000313" key="10">
    <source>
        <dbReference type="Proteomes" id="UP000192247"/>
    </source>
</evidence>
<dbReference type="InterPro" id="IPR005746">
    <property type="entry name" value="Thioredoxin"/>
</dbReference>
<dbReference type="PIRSF" id="PIRSF000077">
    <property type="entry name" value="Thioredoxin"/>
    <property type="match status" value="1"/>
</dbReference>
<dbReference type="Proteomes" id="UP000192247">
    <property type="component" value="Unassembled WGS sequence"/>
</dbReference>
<evidence type="ECO:0000256" key="5">
    <source>
        <dbReference type="PIRNR" id="PIRNR000077"/>
    </source>
</evidence>
<feature type="disulfide bond" description="Redox-active" evidence="7">
    <location>
        <begin position="33"/>
        <end position="36"/>
    </location>
</feature>
<dbReference type="PANTHER" id="PTHR46115">
    <property type="entry name" value="THIOREDOXIN-LIKE PROTEIN 1"/>
    <property type="match status" value="1"/>
</dbReference>
<evidence type="ECO:0000256" key="7">
    <source>
        <dbReference type="PIRSR" id="PIRSR000077-4"/>
    </source>
</evidence>
<keyword evidence="1" id="KW-0813">Transport</keyword>
<feature type="site" description="Contributes to redox potential value" evidence="6">
    <location>
        <position position="35"/>
    </location>
</feature>
<dbReference type="InterPro" id="IPR013766">
    <property type="entry name" value="Thioredoxin_domain"/>
</dbReference>
<evidence type="ECO:0000256" key="4">
    <source>
        <dbReference type="ARBA" id="ARBA00023284"/>
    </source>
</evidence>
<organism evidence="9 10">
    <name type="scientific">Tropilaelaps mercedesae</name>
    <dbReference type="NCBI Taxonomy" id="418985"/>
    <lineage>
        <taxon>Eukaryota</taxon>
        <taxon>Metazoa</taxon>
        <taxon>Ecdysozoa</taxon>
        <taxon>Arthropoda</taxon>
        <taxon>Chelicerata</taxon>
        <taxon>Arachnida</taxon>
        <taxon>Acari</taxon>
        <taxon>Parasitiformes</taxon>
        <taxon>Mesostigmata</taxon>
        <taxon>Gamasina</taxon>
        <taxon>Dermanyssoidea</taxon>
        <taxon>Laelapidae</taxon>
        <taxon>Tropilaelaps</taxon>
    </lineage>
</organism>
<keyword evidence="3 7" id="KW-1015">Disulfide bond</keyword>
<comment type="caution">
    <text evidence="9">The sequence shown here is derived from an EMBL/GenBank/DDBJ whole genome shotgun (WGS) entry which is preliminary data.</text>
</comment>
<dbReference type="PROSITE" id="PS51352">
    <property type="entry name" value="THIOREDOXIN_2"/>
    <property type="match status" value="1"/>
</dbReference>
<proteinExistence type="inferred from homology"/>